<feature type="domain" description="Protein kinase" evidence="1">
    <location>
        <begin position="61"/>
        <end position="335"/>
    </location>
</feature>
<dbReference type="HOGENOM" id="CLU_000288_7_34_1"/>
<dbReference type="SUPFAM" id="SSF56112">
    <property type="entry name" value="Protein kinase-like (PK-like)"/>
    <property type="match status" value="1"/>
</dbReference>
<protein>
    <submittedName>
        <fullName evidence="2">Ypk3p</fullName>
    </submittedName>
</protein>
<reference evidence="2 3" key="1">
    <citation type="submission" date="2014-02" db="EMBL/GenBank/DDBJ databases">
        <title>Single nucleus genome sequencing reveals high similarity among nuclei of an endomycorrhizal fungus.</title>
        <authorList>
            <person name="Lin K."/>
            <person name="Geurts R."/>
            <person name="Zhang Z."/>
            <person name="Limpens E."/>
            <person name="Saunders D.G."/>
            <person name="Mu D."/>
            <person name="Pang E."/>
            <person name="Cao H."/>
            <person name="Cha H."/>
            <person name="Lin T."/>
            <person name="Zhou Q."/>
            <person name="Shang Y."/>
            <person name="Li Y."/>
            <person name="Ivanov S."/>
            <person name="Sharma T."/>
            <person name="Velzen R.V."/>
            <person name="Ruijter N.D."/>
            <person name="Aanen D.K."/>
            <person name="Win J."/>
            <person name="Kamoun S."/>
            <person name="Bisseling T."/>
            <person name="Huang S."/>
        </authorList>
    </citation>
    <scope>NUCLEOTIDE SEQUENCE [LARGE SCALE GENOMIC DNA]</scope>
    <source>
        <strain evidence="3">DAOM197198w</strain>
    </source>
</reference>
<dbReference type="AlphaFoldDB" id="A0A015K2U2"/>
<accession>A0A015K2U2</accession>
<organism evidence="2 3">
    <name type="scientific">Rhizophagus irregularis (strain DAOM 197198w)</name>
    <name type="common">Glomus intraradices</name>
    <dbReference type="NCBI Taxonomy" id="1432141"/>
    <lineage>
        <taxon>Eukaryota</taxon>
        <taxon>Fungi</taxon>
        <taxon>Fungi incertae sedis</taxon>
        <taxon>Mucoromycota</taxon>
        <taxon>Glomeromycotina</taxon>
        <taxon>Glomeromycetes</taxon>
        <taxon>Glomerales</taxon>
        <taxon>Glomeraceae</taxon>
        <taxon>Rhizophagus</taxon>
    </lineage>
</organism>
<dbReference type="InterPro" id="IPR000719">
    <property type="entry name" value="Prot_kinase_dom"/>
</dbReference>
<dbReference type="Gene3D" id="1.10.510.10">
    <property type="entry name" value="Transferase(Phosphotransferase) domain 1"/>
    <property type="match status" value="1"/>
</dbReference>
<dbReference type="EMBL" id="JEMT01028786">
    <property type="protein sequence ID" value="EXX53721.1"/>
    <property type="molecule type" value="Genomic_DNA"/>
</dbReference>
<dbReference type="GO" id="GO:0005524">
    <property type="term" value="F:ATP binding"/>
    <property type="evidence" value="ECO:0007669"/>
    <property type="project" value="InterPro"/>
</dbReference>
<dbReference type="Proteomes" id="UP000022910">
    <property type="component" value="Unassembled WGS sequence"/>
</dbReference>
<dbReference type="PANTHER" id="PTHR23257:SF963">
    <property type="entry name" value="AT08303P"/>
    <property type="match status" value="1"/>
</dbReference>
<dbReference type="InterPro" id="IPR050167">
    <property type="entry name" value="Ser_Thr_protein_kinase"/>
</dbReference>
<evidence type="ECO:0000313" key="3">
    <source>
        <dbReference type="Proteomes" id="UP000022910"/>
    </source>
</evidence>
<evidence type="ECO:0000313" key="2">
    <source>
        <dbReference type="EMBL" id="EXX53721.1"/>
    </source>
</evidence>
<dbReference type="GO" id="GO:0007165">
    <property type="term" value="P:signal transduction"/>
    <property type="evidence" value="ECO:0007669"/>
    <property type="project" value="TreeGrafter"/>
</dbReference>
<dbReference type="PANTHER" id="PTHR23257">
    <property type="entry name" value="SERINE-THREONINE PROTEIN KINASE"/>
    <property type="match status" value="1"/>
</dbReference>
<dbReference type="InterPro" id="IPR001245">
    <property type="entry name" value="Ser-Thr/Tyr_kinase_cat_dom"/>
</dbReference>
<gene>
    <name evidence="2" type="ORF">RirG_241270</name>
</gene>
<keyword evidence="3" id="KW-1185">Reference proteome</keyword>
<evidence type="ECO:0000259" key="1">
    <source>
        <dbReference type="PROSITE" id="PS50011"/>
    </source>
</evidence>
<dbReference type="GO" id="GO:0005737">
    <property type="term" value="C:cytoplasm"/>
    <property type="evidence" value="ECO:0007669"/>
    <property type="project" value="TreeGrafter"/>
</dbReference>
<comment type="caution">
    <text evidence="2">The sequence shown here is derived from an EMBL/GenBank/DDBJ whole genome shotgun (WGS) entry which is preliminary data.</text>
</comment>
<proteinExistence type="predicted"/>
<dbReference type="Pfam" id="PF07714">
    <property type="entry name" value="PK_Tyr_Ser-Thr"/>
    <property type="match status" value="1"/>
</dbReference>
<sequence length="434" mass="49985">MDEIKLSDDVIEQIKDFRDYRLTEQGWLIDKLILDKNLKERYKKYGYTNNQILEWIEYDKFENIEYLAKGGFGTTFKAVWKEGRILGWDYNNNQWNRIGKTQVALKCLHNSQGITSEFLQEVESNILACESGLGFVVSCFGITKDPNTNNFMMVMELKKGSLRQKLNDDFNSLYWKNRLNMLRCIAAGLSDIHSSGLIHRDFHCGNILSNFYQDAYITDLGLCQPANVKSTLSNNKKIYGVLPYIAPEVLRGKEYTQSSDIYSFGIVAYEVCTGFPPYYNISHDELLAIKICQGLRPKFNYKIPQLVYDIINQCWDADLSKRPKAIELEKLFTYLWNDIISKNENNSVIYEQIKEAEEINKKSPSTVQSPLSSTGTLAYTTHPQAVYISRLLIYKNPPKPKNADNNDDSSGIQYSESLRMDFTKLDINSKDNSN</sequence>
<name>A0A015K2U2_RHIIW</name>
<dbReference type="GO" id="GO:0004672">
    <property type="term" value="F:protein kinase activity"/>
    <property type="evidence" value="ECO:0007669"/>
    <property type="project" value="InterPro"/>
</dbReference>
<dbReference type="PROSITE" id="PS50011">
    <property type="entry name" value="PROTEIN_KINASE_DOM"/>
    <property type="match status" value="1"/>
</dbReference>
<dbReference type="InterPro" id="IPR011009">
    <property type="entry name" value="Kinase-like_dom_sf"/>
</dbReference>